<keyword evidence="4" id="KW-1185">Reference proteome</keyword>
<feature type="domain" description="Reverse transcriptase zinc-binding" evidence="2">
    <location>
        <begin position="190"/>
        <end position="256"/>
    </location>
</feature>
<dbReference type="InterPro" id="IPR026960">
    <property type="entry name" value="RVT-Znf"/>
</dbReference>
<name>A0ABQ4Z4N4_9ASTR</name>
<accession>A0ABQ4Z4N4</accession>
<proteinExistence type="predicted"/>
<evidence type="ECO:0000313" key="4">
    <source>
        <dbReference type="Proteomes" id="UP001151760"/>
    </source>
</evidence>
<dbReference type="PANTHER" id="PTHR36617">
    <property type="entry name" value="PROTEIN, PUTATIVE-RELATED"/>
    <property type="match status" value="1"/>
</dbReference>
<dbReference type="Proteomes" id="UP001151760">
    <property type="component" value="Unassembled WGS sequence"/>
</dbReference>
<reference evidence="3" key="1">
    <citation type="journal article" date="2022" name="Int. J. Mol. Sci.">
        <title>Draft Genome of Tanacetum Coccineum: Genomic Comparison of Closely Related Tanacetum-Family Plants.</title>
        <authorList>
            <person name="Yamashiro T."/>
            <person name="Shiraishi A."/>
            <person name="Nakayama K."/>
            <person name="Satake H."/>
        </authorList>
    </citation>
    <scope>NUCLEOTIDE SEQUENCE</scope>
</reference>
<comment type="caution">
    <text evidence="3">The sequence shown here is derived from an EMBL/GenBank/DDBJ whole genome shotgun (WGS) entry which is preliminary data.</text>
</comment>
<evidence type="ECO:0000313" key="3">
    <source>
        <dbReference type="EMBL" id="GJS84085.1"/>
    </source>
</evidence>
<dbReference type="EMBL" id="BQNB010010948">
    <property type="protein sequence ID" value="GJS84085.1"/>
    <property type="molecule type" value="Genomic_DNA"/>
</dbReference>
<evidence type="ECO:0000256" key="1">
    <source>
        <dbReference type="SAM" id="MobiDB-lite"/>
    </source>
</evidence>
<reference evidence="3" key="2">
    <citation type="submission" date="2022-01" db="EMBL/GenBank/DDBJ databases">
        <authorList>
            <person name="Yamashiro T."/>
            <person name="Shiraishi A."/>
            <person name="Satake H."/>
            <person name="Nakayama K."/>
        </authorList>
    </citation>
    <scope>NUCLEOTIDE SEQUENCE</scope>
</reference>
<keyword evidence="3" id="KW-0695">RNA-directed DNA polymerase</keyword>
<feature type="region of interest" description="Disordered" evidence="1">
    <location>
        <begin position="1"/>
        <end position="20"/>
    </location>
</feature>
<gene>
    <name evidence="3" type="ORF">Tco_0750626</name>
</gene>
<keyword evidence="3" id="KW-0548">Nucleotidyltransferase</keyword>
<dbReference type="GO" id="GO:0003964">
    <property type="term" value="F:RNA-directed DNA polymerase activity"/>
    <property type="evidence" value="ECO:0007669"/>
    <property type="project" value="UniProtKB-KW"/>
</dbReference>
<sequence>MFNVGDYGPARVQRHQSTSRQSRVAGVAHMEYSGITGSTTVTVLSKENTVQRHRVLLAARKLKSLGKVEMEISHRKMPFGVLLSKFSMGMMLKDSFSRLFALENNQDCKVKECWCLNDNVWGGNLSWRLAPRGRAISDLNALLSVTRSFSLDDSPNYTWLWRADASGIFKVKSLTTCLQNSILSGCELGKHHVWNMLVPRKVNICVWRASLNRFPSPVNLISQGVPLSSSLYPFCDNEIKDIEHSLIKCSKVLLVWRKIWS</sequence>
<dbReference type="Pfam" id="PF13966">
    <property type="entry name" value="zf-RVT"/>
    <property type="match status" value="1"/>
</dbReference>
<dbReference type="PANTHER" id="PTHR36617:SF16">
    <property type="entry name" value="OS04G0516500 PROTEIN"/>
    <property type="match status" value="1"/>
</dbReference>
<organism evidence="3 4">
    <name type="scientific">Tanacetum coccineum</name>
    <dbReference type="NCBI Taxonomy" id="301880"/>
    <lineage>
        <taxon>Eukaryota</taxon>
        <taxon>Viridiplantae</taxon>
        <taxon>Streptophyta</taxon>
        <taxon>Embryophyta</taxon>
        <taxon>Tracheophyta</taxon>
        <taxon>Spermatophyta</taxon>
        <taxon>Magnoliopsida</taxon>
        <taxon>eudicotyledons</taxon>
        <taxon>Gunneridae</taxon>
        <taxon>Pentapetalae</taxon>
        <taxon>asterids</taxon>
        <taxon>campanulids</taxon>
        <taxon>Asterales</taxon>
        <taxon>Asteraceae</taxon>
        <taxon>Asteroideae</taxon>
        <taxon>Anthemideae</taxon>
        <taxon>Anthemidinae</taxon>
        <taxon>Tanacetum</taxon>
    </lineage>
</organism>
<keyword evidence="3" id="KW-0808">Transferase</keyword>
<evidence type="ECO:0000259" key="2">
    <source>
        <dbReference type="Pfam" id="PF13966"/>
    </source>
</evidence>
<protein>
    <submittedName>
        <fullName evidence="3">RNA-directed DNA polymerase, eukaryota, reverse transcriptase zinc-binding domain protein</fullName>
    </submittedName>
</protein>